<accession>K1WZ14</accession>
<dbReference type="OMA" id="LMCATEP"/>
<dbReference type="GeneID" id="18764014"/>
<dbReference type="HOGENOM" id="CLU_010194_44_6_1"/>
<dbReference type="InterPro" id="IPR002347">
    <property type="entry name" value="SDR_fam"/>
</dbReference>
<dbReference type="InParanoid" id="K1WZ14"/>
<dbReference type="AlphaFoldDB" id="K1WZ14"/>
<dbReference type="FunCoup" id="K1WZ14">
    <property type="interactions" value="236"/>
</dbReference>
<evidence type="ECO:0000313" key="3">
    <source>
        <dbReference type="EMBL" id="EKD13878.1"/>
    </source>
</evidence>
<protein>
    <submittedName>
        <fullName evidence="3">Oxidoreductase, short-chain dehydrogenase/reductase family</fullName>
    </submittedName>
</protein>
<comment type="similarity">
    <text evidence="1">Belongs to the short-chain dehydrogenases/reductases (SDR) family.</text>
</comment>
<dbReference type="Proteomes" id="UP000006753">
    <property type="component" value="Unassembled WGS sequence"/>
</dbReference>
<dbReference type="Pfam" id="PF00106">
    <property type="entry name" value="adh_short"/>
    <property type="match status" value="1"/>
</dbReference>
<dbReference type="KEGG" id="mbe:MBM_08079"/>
<gene>
    <name evidence="3" type="ORF">MBM_08079</name>
</gene>
<dbReference type="PANTHER" id="PTHR24320">
    <property type="entry name" value="RETINOL DEHYDROGENASE"/>
    <property type="match status" value="1"/>
</dbReference>
<dbReference type="InterPro" id="IPR036291">
    <property type="entry name" value="NAD(P)-bd_dom_sf"/>
</dbReference>
<dbReference type="STRING" id="1072389.K1WZ14"/>
<evidence type="ECO:0000256" key="1">
    <source>
        <dbReference type="ARBA" id="ARBA00006484"/>
    </source>
</evidence>
<name>K1WZ14_MARBU</name>
<dbReference type="GO" id="GO:0016491">
    <property type="term" value="F:oxidoreductase activity"/>
    <property type="evidence" value="ECO:0007669"/>
    <property type="project" value="UniProtKB-KW"/>
</dbReference>
<evidence type="ECO:0000256" key="2">
    <source>
        <dbReference type="ARBA" id="ARBA00023002"/>
    </source>
</evidence>
<dbReference type="Gene3D" id="3.40.50.720">
    <property type="entry name" value="NAD(P)-binding Rossmann-like Domain"/>
    <property type="match status" value="1"/>
</dbReference>
<organism evidence="3 4">
    <name type="scientific">Marssonina brunnea f. sp. multigermtubi (strain MB_m1)</name>
    <name type="common">Marssonina leaf spot fungus</name>
    <dbReference type="NCBI Taxonomy" id="1072389"/>
    <lineage>
        <taxon>Eukaryota</taxon>
        <taxon>Fungi</taxon>
        <taxon>Dikarya</taxon>
        <taxon>Ascomycota</taxon>
        <taxon>Pezizomycotina</taxon>
        <taxon>Leotiomycetes</taxon>
        <taxon>Helotiales</taxon>
        <taxon>Drepanopezizaceae</taxon>
        <taxon>Drepanopeziza</taxon>
    </lineage>
</organism>
<dbReference type="PANTHER" id="PTHR24320:SF154">
    <property type="entry name" value="OXIDOREDUCTASE, SHORT-CHAIN DEHYDROGENASE_REDUCTASE FAMILY (AFU_ORTHOLOGUE AFUA_2G04560)"/>
    <property type="match status" value="1"/>
</dbReference>
<dbReference type="EMBL" id="JH921448">
    <property type="protein sequence ID" value="EKD13878.1"/>
    <property type="molecule type" value="Genomic_DNA"/>
</dbReference>
<dbReference type="RefSeq" id="XP_007295968.1">
    <property type="nucleotide sequence ID" value="XM_007295906.1"/>
</dbReference>
<dbReference type="OrthoDB" id="191139at2759"/>
<keyword evidence="2" id="KW-0560">Oxidoreductase</keyword>
<dbReference type="eggNOG" id="KOG1208">
    <property type="taxonomic scope" value="Eukaryota"/>
</dbReference>
<dbReference type="SUPFAM" id="SSF51735">
    <property type="entry name" value="NAD(P)-binding Rossmann-fold domains"/>
    <property type="match status" value="1"/>
</dbReference>
<keyword evidence="4" id="KW-1185">Reference proteome</keyword>
<reference evidence="3 4" key="1">
    <citation type="journal article" date="2012" name="BMC Genomics">
        <title>Sequencing the genome of Marssonina brunnea reveals fungus-poplar co-evolution.</title>
        <authorList>
            <person name="Zhu S."/>
            <person name="Cao Y.-Z."/>
            <person name="Jiang C."/>
            <person name="Tan B.-Y."/>
            <person name="Wang Z."/>
            <person name="Feng S."/>
            <person name="Zhang L."/>
            <person name="Su X.-H."/>
            <person name="Brejova B."/>
            <person name="Vinar T."/>
            <person name="Xu M."/>
            <person name="Wang M.-X."/>
            <person name="Zhang S.-G."/>
            <person name="Huang M.-R."/>
            <person name="Wu R."/>
            <person name="Zhou Y."/>
        </authorList>
    </citation>
    <scope>NUCLEOTIDE SEQUENCE [LARGE SCALE GENOMIC DNA]</scope>
    <source>
        <strain evidence="3 4">MB_m1</strain>
    </source>
</reference>
<evidence type="ECO:0000313" key="4">
    <source>
        <dbReference type="Proteomes" id="UP000006753"/>
    </source>
</evidence>
<dbReference type="PRINTS" id="PR00081">
    <property type="entry name" value="GDHRDH"/>
</dbReference>
<sequence>METASFNPDTDIPSLKDKVIFITGGTAGIGAASLQALARHEPAHIYFGGRNQQAAASLISKIRETTPTAPLTFVGMDLSCLASVKAACEHLAHDRLDVLMCNAGVMEVPPAVSADGYEIRFATNHLGHAMLIRQLLPVMLSTARAPGGDVRIVILSSRGWAMHPKGGIQFSRLKTKSDGYVERGFLYSQSKLANLVYAAELARRYPSITSVSIHPGVVETGMSTGMGMIAKTFVQLKNLLLGASYVKETEGMLNQLWAATLAKKSELVNGGYYEPVGVLYNGKLDATATDPDLARRLWEFTEEALDKIL</sequence>
<proteinExistence type="inferred from homology"/>